<evidence type="ECO:0000313" key="2">
    <source>
        <dbReference type="Proteomes" id="UP000007797"/>
    </source>
</evidence>
<dbReference type="Proteomes" id="UP000007797">
    <property type="component" value="Unassembled WGS sequence"/>
</dbReference>
<proteinExistence type="predicted"/>
<reference evidence="2" key="1">
    <citation type="journal article" date="2011" name="Genome Res.">
        <title>Phylogeny-wide analysis of social amoeba genomes highlights ancient origins for complex intercellular communication.</title>
        <authorList>
            <person name="Heidel A.J."/>
            <person name="Lawal H.M."/>
            <person name="Felder M."/>
            <person name="Schilde C."/>
            <person name="Helps N.R."/>
            <person name="Tunggal B."/>
            <person name="Rivero F."/>
            <person name="John U."/>
            <person name="Schleicher M."/>
            <person name="Eichinger L."/>
            <person name="Platzer M."/>
            <person name="Noegel A.A."/>
            <person name="Schaap P."/>
            <person name="Gloeckner G."/>
        </authorList>
    </citation>
    <scope>NUCLEOTIDE SEQUENCE [LARGE SCALE GENOMIC DNA]</scope>
    <source>
        <strain evidence="2">SH3</strain>
    </source>
</reference>
<name>F4QEA8_CACFS</name>
<dbReference type="RefSeq" id="XP_004350763.1">
    <property type="nucleotide sequence ID" value="XM_004350712.1"/>
</dbReference>
<evidence type="ECO:0000313" key="1">
    <source>
        <dbReference type="EMBL" id="EGG14055.1"/>
    </source>
</evidence>
<keyword evidence="2" id="KW-1185">Reference proteome</keyword>
<protein>
    <submittedName>
        <fullName evidence="1">Uncharacterized protein</fullName>
    </submittedName>
</protein>
<dbReference type="KEGG" id="dfa:DFA_11818"/>
<dbReference type="AlphaFoldDB" id="F4QEA8"/>
<accession>F4QEA8</accession>
<dbReference type="EMBL" id="GL883029">
    <property type="protein sequence ID" value="EGG14055.1"/>
    <property type="molecule type" value="Genomic_DNA"/>
</dbReference>
<organism evidence="1 2">
    <name type="scientific">Cavenderia fasciculata</name>
    <name type="common">Slime mold</name>
    <name type="synonym">Dictyostelium fasciculatum</name>
    <dbReference type="NCBI Taxonomy" id="261658"/>
    <lineage>
        <taxon>Eukaryota</taxon>
        <taxon>Amoebozoa</taxon>
        <taxon>Evosea</taxon>
        <taxon>Eumycetozoa</taxon>
        <taxon>Dictyostelia</taxon>
        <taxon>Acytosteliales</taxon>
        <taxon>Cavenderiaceae</taxon>
        <taxon>Cavenderia</taxon>
    </lineage>
</organism>
<sequence length="147" mass="16581">MYKISDDDILSPVSSFVVITCHCHVHRYFQIFYENWIDVKQTMGMEKPNGRNKKKNQSVAATAAAAATAAVVTTIIRESNDLPPSWLNLKTSTSPSPKRIIQIDKRQQHATSSNQLVSQSLVIIKKKIGSYTFNTNLLRLSIYLELI</sequence>
<gene>
    <name evidence="1" type="ORF">DFA_11818</name>
</gene>
<dbReference type="GeneID" id="14866318"/>